<evidence type="ECO:0000313" key="4">
    <source>
        <dbReference type="Proteomes" id="UP000712281"/>
    </source>
</evidence>
<dbReference type="Pfam" id="PF00168">
    <property type="entry name" value="C2"/>
    <property type="match status" value="1"/>
</dbReference>
<dbReference type="PANTHER" id="PTHR31425:SF37">
    <property type="entry name" value="FT-INTERACTING PROTEIN 1"/>
    <property type="match status" value="1"/>
</dbReference>
<name>A0A8S9J921_BRACR</name>
<dbReference type="Proteomes" id="UP000712281">
    <property type="component" value="Unassembled WGS sequence"/>
</dbReference>
<dbReference type="InterPro" id="IPR000008">
    <property type="entry name" value="C2_dom"/>
</dbReference>
<dbReference type="InterPro" id="IPR047259">
    <property type="entry name" value="QUIRKY-like"/>
</dbReference>
<dbReference type="AlphaFoldDB" id="A0A8S9J921"/>
<comment type="caution">
    <text evidence="3">The sequence shown here is derived from an EMBL/GenBank/DDBJ whole genome shotgun (WGS) entry which is preliminary data.</text>
</comment>
<accession>A0A8S9J921</accession>
<proteinExistence type="predicted"/>
<dbReference type="PANTHER" id="PTHR31425">
    <property type="entry name" value="PHOSPHORIBOSYLANTHRANILATE TRANSFERASE ISOFORM 1"/>
    <property type="match status" value="1"/>
</dbReference>
<feature type="domain" description="C2" evidence="2">
    <location>
        <begin position="36"/>
        <end position="151"/>
    </location>
</feature>
<protein>
    <recommendedName>
        <fullName evidence="2">C2 domain-containing protein</fullName>
    </recommendedName>
</protein>
<dbReference type="SMART" id="SM00239">
    <property type="entry name" value="C2"/>
    <property type="match status" value="1"/>
</dbReference>
<evidence type="ECO:0000259" key="2">
    <source>
        <dbReference type="PROSITE" id="PS50004"/>
    </source>
</evidence>
<evidence type="ECO:0000313" key="3">
    <source>
        <dbReference type="EMBL" id="KAF2578618.1"/>
    </source>
</evidence>
<dbReference type="Gene3D" id="2.60.40.150">
    <property type="entry name" value="C2 domain"/>
    <property type="match status" value="1"/>
</dbReference>
<feature type="compositionally biased region" description="Basic and acidic residues" evidence="1">
    <location>
        <begin position="1"/>
        <end position="26"/>
    </location>
</feature>
<feature type="region of interest" description="Disordered" evidence="1">
    <location>
        <begin position="1"/>
        <end position="36"/>
    </location>
</feature>
<evidence type="ECO:0000256" key="1">
    <source>
        <dbReference type="SAM" id="MobiDB-lite"/>
    </source>
</evidence>
<dbReference type="SUPFAM" id="SSF49562">
    <property type="entry name" value="C2 domain (Calcium/lipid-binding domain, CaLB)"/>
    <property type="match status" value="1"/>
</dbReference>
<organism evidence="3 4">
    <name type="scientific">Brassica cretica</name>
    <name type="common">Mustard</name>
    <dbReference type="NCBI Taxonomy" id="69181"/>
    <lineage>
        <taxon>Eukaryota</taxon>
        <taxon>Viridiplantae</taxon>
        <taxon>Streptophyta</taxon>
        <taxon>Embryophyta</taxon>
        <taxon>Tracheophyta</taxon>
        <taxon>Spermatophyta</taxon>
        <taxon>Magnoliopsida</taxon>
        <taxon>eudicotyledons</taxon>
        <taxon>Gunneridae</taxon>
        <taxon>Pentapetalae</taxon>
        <taxon>rosids</taxon>
        <taxon>malvids</taxon>
        <taxon>Brassicales</taxon>
        <taxon>Brassicaceae</taxon>
        <taxon>Brassiceae</taxon>
        <taxon>Brassica</taxon>
    </lineage>
</organism>
<gene>
    <name evidence="3" type="ORF">F2Q68_00000195</name>
</gene>
<reference evidence="3" key="1">
    <citation type="submission" date="2019-12" db="EMBL/GenBank/DDBJ databases">
        <title>Genome sequencing and annotation of Brassica cretica.</title>
        <authorList>
            <person name="Studholme D.J."/>
            <person name="Sarris P.F."/>
        </authorList>
    </citation>
    <scope>NUCLEOTIDE SEQUENCE</scope>
    <source>
        <strain evidence="3">PFS-001/15</strain>
        <tissue evidence="3">Leaf</tissue>
    </source>
</reference>
<dbReference type="EMBL" id="QGKW02001660">
    <property type="protein sequence ID" value="KAF2578618.1"/>
    <property type="molecule type" value="Genomic_DNA"/>
</dbReference>
<dbReference type="PROSITE" id="PS50004">
    <property type="entry name" value="C2"/>
    <property type="match status" value="1"/>
</dbReference>
<dbReference type="InterPro" id="IPR035892">
    <property type="entry name" value="C2_domain_sf"/>
</dbReference>
<sequence length="194" mass="21330">MAKDGAKSQEDYKLKDMKPDLGEKWPHGGQRGGSGWISSERVASTYDLVEQMFYLYVRVVKAKDLPPNPVTSNCDPYVEVKIGNYKGKTKHFEKRTNPEWNQVFAFSKDKIQNRTGQVGPAEPEKTKILELGDSRLDFTGEGDDSVINSCVAALNGDPGAAVVFGVPGDDGVRVVKGLLDLEEGVCVIFVTEIF</sequence>